<keyword evidence="5" id="KW-0675">Receptor</keyword>
<keyword evidence="3 9" id="KW-0472">Membrane</keyword>
<protein>
    <submittedName>
        <fullName evidence="12">Tumor necrosis factor receptor superfamily member 10D-like</fullName>
    </submittedName>
</protein>
<evidence type="ECO:0000256" key="2">
    <source>
        <dbReference type="ARBA" id="ARBA00022737"/>
    </source>
</evidence>
<dbReference type="GeneID" id="132534671"/>
<dbReference type="InterPro" id="IPR020465">
    <property type="entry name" value="TNFR_10"/>
</dbReference>
<feature type="disulfide bond" evidence="7">
    <location>
        <begin position="138"/>
        <end position="156"/>
    </location>
</feature>
<feature type="compositionally biased region" description="Polar residues" evidence="8">
    <location>
        <begin position="313"/>
        <end position="323"/>
    </location>
</feature>
<evidence type="ECO:0000256" key="8">
    <source>
        <dbReference type="SAM" id="MobiDB-lite"/>
    </source>
</evidence>
<dbReference type="PRINTS" id="PR01956">
    <property type="entry name" value="TNFACTORR10"/>
</dbReference>
<evidence type="ECO:0000259" key="10">
    <source>
        <dbReference type="PROSITE" id="PS50050"/>
    </source>
</evidence>
<feature type="region of interest" description="Disordered" evidence="8">
    <location>
        <begin position="293"/>
        <end position="323"/>
    </location>
</feature>
<accession>A0ABM3WEY2</accession>
<comment type="subcellular location">
    <subcellularLocation>
        <location evidence="1">Membrane</location>
    </subcellularLocation>
</comment>
<evidence type="ECO:0000256" key="3">
    <source>
        <dbReference type="ARBA" id="ARBA00023136"/>
    </source>
</evidence>
<reference evidence="12" key="1">
    <citation type="submission" date="2025-08" db="UniProtKB">
        <authorList>
            <consortium name="RefSeq"/>
        </authorList>
    </citation>
    <scope>IDENTIFICATION</scope>
</reference>
<feature type="domain" description="TNFR-Cys" evidence="10">
    <location>
        <begin position="115"/>
        <end position="156"/>
    </location>
</feature>
<sequence>MSPTRPQCASLSPGGSMVTLFTKDPGRLRRPFFRRVLRLLYFPQRPPVLTSKITSFYAPIVDILDGTDNVSGTPSNFILPVPGVLPTSSQTKKDNHQEKCDPGFYLSGESGSCISCIDGKEYTSHQNQLPSCRLCAVCKSDEEEVAPCTTIQNRKCQCKKGTFREENSPEFCKNCSSRSDRICGNQTSGNTSSPGKPETTSTGPPAAPSASSGSAQSSGSKCVVPVVLSVCVALLLLLGLIITLALWYRKHLSDCPAVFKWVNRFPFRFIYHSSESGAVDNTYNERQNLRELQSVKVSEQEQEGQELAERAGDTSSSVGLSRS</sequence>
<proteinExistence type="predicted"/>
<dbReference type="InterPro" id="IPR052491">
    <property type="entry name" value="TNFRSF10"/>
</dbReference>
<keyword evidence="4 7" id="KW-1015">Disulfide bond</keyword>
<dbReference type="Proteomes" id="UP001652624">
    <property type="component" value="Chromosome 19"/>
</dbReference>
<evidence type="ECO:0000256" key="1">
    <source>
        <dbReference type="ARBA" id="ARBA00004370"/>
    </source>
</evidence>
<keyword evidence="9" id="KW-1133">Transmembrane helix</keyword>
<feature type="disulfide bond" evidence="7">
    <location>
        <begin position="135"/>
        <end position="148"/>
    </location>
</feature>
<keyword evidence="11" id="KW-1185">Reference proteome</keyword>
<evidence type="ECO:0000313" key="12">
    <source>
        <dbReference type="RefSeq" id="XP_060035120.1"/>
    </source>
</evidence>
<keyword evidence="9" id="KW-0812">Transmembrane</keyword>
<dbReference type="Pfam" id="PF00020">
    <property type="entry name" value="TNFR_c6"/>
    <property type="match status" value="1"/>
</dbReference>
<evidence type="ECO:0000256" key="9">
    <source>
        <dbReference type="SAM" id="Phobius"/>
    </source>
</evidence>
<evidence type="ECO:0000256" key="6">
    <source>
        <dbReference type="ARBA" id="ARBA00023180"/>
    </source>
</evidence>
<comment type="caution">
    <text evidence="7">Lacks conserved residue(s) required for the propagation of feature annotation.</text>
</comment>
<organism evidence="11 12">
    <name type="scientific">Erinaceus europaeus</name>
    <name type="common">Western European hedgehog</name>
    <dbReference type="NCBI Taxonomy" id="9365"/>
    <lineage>
        <taxon>Eukaryota</taxon>
        <taxon>Metazoa</taxon>
        <taxon>Chordata</taxon>
        <taxon>Craniata</taxon>
        <taxon>Vertebrata</taxon>
        <taxon>Euteleostomi</taxon>
        <taxon>Mammalia</taxon>
        <taxon>Eutheria</taxon>
        <taxon>Laurasiatheria</taxon>
        <taxon>Eulipotyphla</taxon>
        <taxon>Erinaceidae</taxon>
        <taxon>Erinaceinae</taxon>
        <taxon>Erinaceus</taxon>
    </lineage>
</organism>
<dbReference type="SUPFAM" id="SSF57586">
    <property type="entry name" value="TNF receptor-like"/>
    <property type="match status" value="2"/>
</dbReference>
<name>A0ABM3WEY2_ERIEU</name>
<gene>
    <name evidence="12" type="primary">LOC132534671</name>
</gene>
<dbReference type="PANTHER" id="PTHR46330">
    <property type="entry name" value="TUMOR NECROSIS FACTOR RECEPTOR SUPERFAMILY MEMBER 10B"/>
    <property type="match status" value="1"/>
</dbReference>
<dbReference type="SMART" id="SM00208">
    <property type="entry name" value="TNFR"/>
    <property type="match status" value="2"/>
</dbReference>
<dbReference type="PROSITE" id="PS50050">
    <property type="entry name" value="TNFR_NGFR_2"/>
    <property type="match status" value="1"/>
</dbReference>
<keyword evidence="6" id="KW-0325">Glycoprotein</keyword>
<dbReference type="Gene3D" id="2.10.50.10">
    <property type="entry name" value="Tumor Necrosis Factor Receptor, subunit A, domain 2"/>
    <property type="match status" value="2"/>
</dbReference>
<dbReference type="InterPro" id="IPR001368">
    <property type="entry name" value="TNFR/NGFR_Cys_rich_reg"/>
</dbReference>
<evidence type="ECO:0000256" key="5">
    <source>
        <dbReference type="ARBA" id="ARBA00023170"/>
    </source>
</evidence>
<feature type="compositionally biased region" description="Low complexity" evidence="8">
    <location>
        <begin position="199"/>
        <end position="213"/>
    </location>
</feature>
<evidence type="ECO:0000313" key="11">
    <source>
        <dbReference type="Proteomes" id="UP001652624"/>
    </source>
</evidence>
<feature type="region of interest" description="Disordered" evidence="8">
    <location>
        <begin position="186"/>
        <end position="213"/>
    </location>
</feature>
<evidence type="ECO:0000256" key="7">
    <source>
        <dbReference type="PROSITE-ProRule" id="PRU00206"/>
    </source>
</evidence>
<dbReference type="PANTHER" id="PTHR46330:SF1">
    <property type="entry name" value="TUMOR NECROSIS FACTOR RECEPTOR SUPERFAMILY MEMBER 10B"/>
    <property type="match status" value="1"/>
</dbReference>
<evidence type="ECO:0000256" key="4">
    <source>
        <dbReference type="ARBA" id="ARBA00023157"/>
    </source>
</evidence>
<feature type="transmembrane region" description="Helical" evidence="9">
    <location>
        <begin position="226"/>
        <end position="248"/>
    </location>
</feature>
<keyword evidence="2" id="KW-0677">Repeat</keyword>
<feature type="repeat" description="TNFR-Cys" evidence="7">
    <location>
        <begin position="115"/>
        <end position="156"/>
    </location>
</feature>
<dbReference type="RefSeq" id="XP_060035120.1">
    <property type="nucleotide sequence ID" value="XM_060179137.1"/>
</dbReference>